<feature type="transmembrane region" description="Helical" evidence="2">
    <location>
        <begin position="18"/>
        <end position="42"/>
    </location>
</feature>
<proteinExistence type="predicted"/>
<accession>A0A9P4NA18</accession>
<keyword evidence="2" id="KW-1133">Transmembrane helix</keyword>
<gene>
    <name evidence="3" type="ORF">CC78DRAFT_612357</name>
</gene>
<dbReference type="Proteomes" id="UP000800093">
    <property type="component" value="Unassembled WGS sequence"/>
</dbReference>
<evidence type="ECO:0000313" key="4">
    <source>
        <dbReference type="Proteomes" id="UP000800093"/>
    </source>
</evidence>
<feature type="compositionally biased region" description="Polar residues" evidence="1">
    <location>
        <begin position="64"/>
        <end position="75"/>
    </location>
</feature>
<dbReference type="OrthoDB" id="3799311at2759"/>
<evidence type="ECO:0000256" key="2">
    <source>
        <dbReference type="SAM" id="Phobius"/>
    </source>
</evidence>
<evidence type="ECO:0000313" key="3">
    <source>
        <dbReference type="EMBL" id="KAF2269373.1"/>
    </source>
</evidence>
<dbReference type="AlphaFoldDB" id="A0A9P4NA18"/>
<keyword evidence="2" id="KW-0812">Transmembrane</keyword>
<evidence type="ECO:0000256" key="1">
    <source>
        <dbReference type="SAM" id="MobiDB-lite"/>
    </source>
</evidence>
<keyword evidence="4" id="KW-1185">Reference proteome</keyword>
<protein>
    <submittedName>
        <fullName evidence="3">Uncharacterized protein</fullName>
    </submittedName>
</protein>
<name>A0A9P4NA18_9PLEO</name>
<keyword evidence="2" id="KW-0472">Membrane</keyword>
<reference evidence="4" key="1">
    <citation type="journal article" date="2020" name="Stud. Mycol.">
        <title>101 Dothideomycetes genomes: A test case for predicting lifestyles and emergence of pathogens.</title>
        <authorList>
            <person name="Haridas S."/>
            <person name="Albert R."/>
            <person name="Binder M."/>
            <person name="Bloem J."/>
            <person name="LaButti K."/>
            <person name="Salamov A."/>
            <person name="Andreopoulos B."/>
            <person name="Baker S."/>
            <person name="Barry K."/>
            <person name="Bills G."/>
            <person name="Bluhm B."/>
            <person name="Cannon C."/>
            <person name="Castanera R."/>
            <person name="Culley D."/>
            <person name="Daum C."/>
            <person name="Ezra D."/>
            <person name="Gonzalez J."/>
            <person name="Henrissat B."/>
            <person name="Kuo A."/>
            <person name="Liang C."/>
            <person name="Lipzen A."/>
            <person name="Lutzoni F."/>
            <person name="Magnuson J."/>
            <person name="Mondo S."/>
            <person name="Nolan M."/>
            <person name="Ohm R."/>
            <person name="Pangilinan J."/>
            <person name="Park H.-J."/>
            <person name="Ramirez L."/>
            <person name="Alfaro M."/>
            <person name="Sun H."/>
            <person name="Tritt A."/>
            <person name="Yoshinaga Y."/>
            <person name="Zwiers L.-H."/>
            <person name="Turgeon B."/>
            <person name="Goodwin S."/>
            <person name="Spatafora J."/>
            <person name="Crous P."/>
            <person name="Grigoriev I."/>
        </authorList>
    </citation>
    <scope>NUCLEOTIDE SEQUENCE [LARGE SCALE GENOMIC DNA]</scope>
    <source>
        <strain evidence="4">CBS 304.66</strain>
    </source>
</reference>
<comment type="caution">
    <text evidence="3">The sequence shown here is derived from an EMBL/GenBank/DDBJ whole genome shotgun (WGS) entry which is preliminary data.</text>
</comment>
<sequence length="112" mass="12809">MTLQDGITRPKTWQNSDIIELIALILTVPGALAALATFWILLGRRRKRRTLRLRTSADPTIQLPNNFYTSSTHSNNDTEDATTRRATGWFQEQYYHLADEVAAERASWAEEC</sequence>
<organism evidence="3 4">
    <name type="scientific">Lojkania enalia</name>
    <dbReference type="NCBI Taxonomy" id="147567"/>
    <lineage>
        <taxon>Eukaryota</taxon>
        <taxon>Fungi</taxon>
        <taxon>Dikarya</taxon>
        <taxon>Ascomycota</taxon>
        <taxon>Pezizomycotina</taxon>
        <taxon>Dothideomycetes</taxon>
        <taxon>Pleosporomycetidae</taxon>
        <taxon>Pleosporales</taxon>
        <taxon>Pleosporales incertae sedis</taxon>
        <taxon>Lojkania</taxon>
    </lineage>
</organism>
<dbReference type="EMBL" id="ML986582">
    <property type="protein sequence ID" value="KAF2269373.1"/>
    <property type="molecule type" value="Genomic_DNA"/>
</dbReference>
<feature type="region of interest" description="Disordered" evidence="1">
    <location>
        <begin position="64"/>
        <end position="83"/>
    </location>
</feature>